<dbReference type="STRING" id="1110502.TMO_2573"/>
<dbReference type="PROSITE" id="PS01062">
    <property type="entry name" value="HMG_COA_LYASE"/>
    <property type="match status" value="1"/>
</dbReference>
<dbReference type="NCBIfam" id="NF006367">
    <property type="entry name" value="PRK08591.1"/>
    <property type="match status" value="1"/>
</dbReference>
<dbReference type="InterPro" id="IPR000138">
    <property type="entry name" value="HMG_CoA_lyase_AS"/>
</dbReference>
<comment type="catalytic activity">
    <reaction evidence="10">
        <text>(3S)-3-hydroxy-3-methylglutaryl-CoA = acetoacetate + acetyl-CoA</text>
        <dbReference type="Rhea" id="RHEA:24404"/>
        <dbReference type="ChEBI" id="CHEBI:13705"/>
        <dbReference type="ChEBI" id="CHEBI:43074"/>
        <dbReference type="ChEBI" id="CHEBI:57288"/>
        <dbReference type="EC" id="4.1.3.4"/>
    </reaction>
</comment>
<keyword evidence="6 11" id="KW-0547">Nucleotide-binding</keyword>
<dbReference type="SUPFAM" id="SSF51569">
    <property type="entry name" value="Aldolase"/>
    <property type="match status" value="1"/>
</dbReference>
<dbReference type="HOGENOM" id="CLU_302456_0_0_5"/>
<keyword evidence="7 11" id="KW-0067">ATP-binding</keyword>
<dbReference type="InterPro" id="IPR000891">
    <property type="entry name" value="PYR_CT"/>
</dbReference>
<dbReference type="AlphaFoldDB" id="I3TNS3"/>
<evidence type="ECO:0000256" key="6">
    <source>
        <dbReference type="ARBA" id="ARBA00022741"/>
    </source>
</evidence>
<keyword evidence="8" id="KW-0456">Lyase</keyword>
<organism evidence="16 17">
    <name type="scientific">Tistrella mobilis (strain KA081020-065)</name>
    <dbReference type="NCBI Taxonomy" id="1110502"/>
    <lineage>
        <taxon>Bacteria</taxon>
        <taxon>Pseudomonadati</taxon>
        <taxon>Pseudomonadota</taxon>
        <taxon>Alphaproteobacteria</taxon>
        <taxon>Geminicoccales</taxon>
        <taxon>Geminicoccaceae</taxon>
        <taxon>Tistrella</taxon>
    </lineage>
</organism>
<sequence>MFGKVLIANRGEIACRVIRTCRRLGIATVAVCSEADRNAAHVEMADEAVLLGPAPARDSYLKADLILKAARDTGAQAIHPGYGFLSENDAFAEACAAAGVVFIGPPADAIRAMGSKSAAKRIMEKAGVPLVPGYHGEDQDPELLLSEARRIGWPVLIKATAGGGGKGMRAVHSEAEFPAALAGAKREAAASFGDDRVLIEKYLVTPRHIEIQVFADQSGQAVYLFERDCSIQRRHQKVVEEAPAPGMDEATRRAMGEAAVKAAQAIGYVGAGTVEFIVDASPEGKGAFYFMEMNTRLQVEHPVTEAITGQDLVDWQLQVADGRPLPLAQDELTINGHAIEVRLYAEDPDGDFLPATGRLAHLVPPIGPGVRVDSGVRAGDEVSIHYDPMIAKLIVHGADRAEAIRRLQAALADYEVAGLKTNLAFLRRVAAHPAFAAAELDTRFIERHRADLLPGPVPVSDRVLATAALHRLLVLAGATAERAAASSDPHSPWAIADGWRMNAVSHVDDHFRDGEREIAVRVHFHAAGYGVSVGEGPEQPVRATIEADGRMIVDLDGHRFTARVAEVGARVHVWAAGEACRGRALRPLRLHGRRGGGRRPAGGADAGQGGAGADRGGGRGHQGYAADRAGGDEDGTHHLGSGRRNGRCGPLCRGRPGRGRGGADRLRPRRGQGVRQFQTEDEIMALPSEVRIVEVGARDGLQNEKEVVPTAVKIELIERLAAAGLPAVEATAFVSPKWVPQMADHAEVMRGLTRRPGTRYPVLTPNLKGLELALEVGADEVAVFGAASEAFSKRNINCTIAESLERFRPVVERAREAGAQVRGYVSCVLGCPYEGEIDPAKVAEVSKALYEMGCYEVSLGDTIGTGTAGKVKTLIDTVAAVVPREKLAVHFHDTYGQALANILAALEEGIAVVDASVAGLGGCPYAKGATGNVATEDVLYMLNGMGIRTGIDFDAVLQAGWFISDQLGRPPAGRVSRALRAKCEAA</sequence>
<dbReference type="eggNOG" id="COG0119">
    <property type="taxonomic scope" value="Bacteria"/>
</dbReference>
<dbReference type="NCBIfam" id="NF004283">
    <property type="entry name" value="PRK05692.1"/>
    <property type="match status" value="1"/>
</dbReference>
<dbReference type="PROSITE" id="PS50991">
    <property type="entry name" value="PYR_CT"/>
    <property type="match status" value="1"/>
</dbReference>
<feature type="region of interest" description="Disordered" evidence="12">
    <location>
        <begin position="590"/>
        <end position="675"/>
    </location>
</feature>
<evidence type="ECO:0000256" key="8">
    <source>
        <dbReference type="ARBA" id="ARBA00023239"/>
    </source>
</evidence>
<dbReference type="SMART" id="SM00878">
    <property type="entry name" value="Biotin_carb_C"/>
    <property type="match status" value="1"/>
</dbReference>
<dbReference type="KEGG" id="tmo:TMO_2573"/>
<dbReference type="FunFam" id="3.30.1490.20:FF:000003">
    <property type="entry name" value="acetyl-CoA carboxylase isoform X1"/>
    <property type="match status" value="1"/>
</dbReference>
<evidence type="ECO:0000256" key="9">
    <source>
        <dbReference type="ARBA" id="ARBA00023267"/>
    </source>
</evidence>
<dbReference type="InterPro" id="IPR048429">
    <property type="entry name" value="MCC_alpha_BT"/>
</dbReference>
<keyword evidence="5" id="KW-0479">Metal-binding</keyword>
<evidence type="ECO:0000259" key="15">
    <source>
        <dbReference type="PROSITE" id="PS50991"/>
    </source>
</evidence>
<dbReference type="InterPro" id="IPR005479">
    <property type="entry name" value="CPAse_ATP-bd"/>
</dbReference>
<keyword evidence="4" id="KW-0436">Ligase</keyword>
<keyword evidence="9" id="KW-0092">Biotin</keyword>
<dbReference type="Pfam" id="PF00682">
    <property type="entry name" value="HMGL-like"/>
    <property type="match status" value="1"/>
</dbReference>
<reference evidence="16 17" key="1">
    <citation type="journal article" date="2012" name="J. Am. Chem. Soc.">
        <title>Bacterial biosynthesis and maturation of the didemnin anti-cancer agents.</title>
        <authorList>
            <person name="Xu Y."/>
            <person name="Kersten R.D."/>
            <person name="Nam S.J."/>
            <person name="Lu L."/>
            <person name="Al-Suwailem A.M."/>
            <person name="Zheng H."/>
            <person name="Fenical W."/>
            <person name="Dorrestein P.C."/>
            <person name="Moore B.S."/>
            <person name="Qian P.Y."/>
        </authorList>
    </citation>
    <scope>NUCLEOTIDE SEQUENCE [LARGE SCALE GENOMIC DNA]</scope>
    <source>
        <strain evidence="16 17">KA081020-065</strain>
    </source>
</reference>
<keyword evidence="17" id="KW-1185">Reference proteome</keyword>
<dbReference type="CDD" id="cd07938">
    <property type="entry name" value="DRE_TIM_HMGL"/>
    <property type="match status" value="1"/>
</dbReference>
<dbReference type="FunFam" id="3.20.20.70:FF:000201">
    <property type="entry name" value="Hydroxymethylglutaryl-CoA lyase"/>
    <property type="match status" value="1"/>
</dbReference>
<name>I3TNS3_TISMK</name>
<dbReference type="PROSITE" id="PS00867">
    <property type="entry name" value="CPSASE_2"/>
    <property type="match status" value="1"/>
</dbReference>
<dbReference type="SUPFAM" id="SSF51246">
    <property type="entry name" value="Rudiment single hybrid motif"/>
    <property type="match status" value="1"/>
</dbReference>
<dbReference type="EC" id="4.1.3.4" evidence="3"/>
<protein>
    <recommendedName>
        <fullName evidence="3">hydroxymethylglutaryl-CoA lyase</fullName>
        <ecNumber evidence="3">4.1.3.4</ecNumber>
    </recommendedName>
</protein>
<dbReference type="PROSITE" id="PS50975">
    <property type="entry name" value="ATP_GRASP"/>
    <property type="match status" value="1"/>
</dbReference>
<dbReference type="InterPro" id="IPR011761">
    <property type="entry name" value="ATP-grasp"/>
</dbReference>
<dbReference type="Pfam" id="PF02785">
    <property type="entry name" value="Biotin_carb_C"/>
    <property type="match status" value="1"/>
</dbReference>
<comment type="pathway">
    <text evidence="1">Metabolic intermediate metabolism; (S)-3-hydroxy-3-methylglutaryl-CoA degradation; acetoacetate from (S)-3-hydroxy-3-methylglutaryl-CoA: step 1/1.</text>
</comment>
<dbReference type="PANTHER" id="PTHR18866:SF33">
    <property type="entry name" value="METHYLCROTONOYL-COA CARBOXYLASE SUBUNIT ALPHA, MITOCHONDRIAL-RELATED"/>
    <property type="match status" value="1"/>
</dbReference>
<evidence type="ECO:0000259" key="14">
    <source>
        <dbReference type="PROSITE" id="PS50979"/>
    </source>
</evidence>
<evidence type="ECO:0000256" key="3">
    <source>
        <dbReference type="ARBA" id="ARBA00012910"/>
    </source>
</evidence>
<dbReference type="Pfam" id="PF21139">
    <property type="entry name" value="BT_MCC_alpha"/>
    <property type="match status" value="1"/>
</dbReference>
<dbReference type="Pfam" id="PF02786">
    <property type="entry name" value="CPSase_L_D2"/>
    <property type="match status" value="1"/>
</dbReference>
<dbReference type="InterPro" id="IPR016185">
    <property type="entry name" value="PreATP-grasp_dom_sf"/>
</dbReference>
<evidence type="ECO:0000256" key="1">
    <source>
        <dbReference type="ARBA" id="ARBA00005143"/>
    </source>
</evidence>
<feature type="domain" description="ATP-grasp" evidence="13">
    <location>
        <begin position="120"/>
        <end position="321"/>
    </location>
</feature>
<dbReference type="InterPro" id="IPR050856">
    <property type="entry name" value="Biotin_carboxylase_complex"/>
</dbReference>
<dbReference type="InterPro" id="IPR011764">
    <property type="entry name" value="Biotin_carboxylation_dom"/>
</dbReference>
<accession>I3TNS3</accession>
<dbReference type="Gene3D" id="3.30.700.40">
    <property type="match status" value="1"/>
</dbReference>
<dbReference type="InterPro" id="IPR005481">
    <property type="entry name" value="BC-like_N"/>
</dbReference>
<evidence type="ECO:0000256" key="12">
    <source>
        <dbReference type="SAM" id="MobiDB-lite"/>
    </source>
</evidence>
<dbReference type="eggNOG" id="COG4770">
    <property type="taxonomic scope" value="Bacteria"/>
</dbReference>
<dbReference type="InterPro" id="IPR011054">
    <property type="entry name" value="Rudment_hybrid_motif"/>
</dbReference>
<feature type="domain" description="Pyruvate carboxyltransferase" evidence="15">
    <location>
        <begin position="690"/>
        <end position="957"/>
    </location>
</feature>
<dbReference type="SUPFAM" id="SSF56059">
    <property type="entry name" value="Glutathione synthetase ATP-binding domain-like"/>
    <property type="match status" value="1"/>
</dbReference>
<dbReference type="InterPro" id="IPR005482">
    <property type="entry name" value="Biotin_COase_C"/>
</dbReference>
<dbReference type="PANTHER" id="PTHR18866">
    <property type="entry name" value="CARBOXYLASE:PYRUVATE/ACETYL-COA/PROPIONYL-COA CARBOXYLASE"/>
    <property type="match status" value="1"/>
</dbReference>
<dbReference type="GO" id="GO:0016874">
    <property type="term" value="F:ligase activity"/>
    <property type="evidence" value="ECO:0007669"/>
    <property type="project" value="UniProtKB-KW"/>
</dbReference>
<dbReference type="PATRIC" id="fig|1110502.3.peg.2638"/>
<evidence type="ECO:0000256" key="5">
    <source>
        <dbReference type="ARBA" id="ARBA00022723"/>
    </source>
</evidence>
<dbReference type="Proteomes" id="UP000005258">
    <property type="component" value="Chromosome"/>
</dbReference>
<evidence type="ECO:0000259" key="13">
    <source>
        <dbReference type="PROSITE" id="PS50975"/>
    </source>
</evidence>
<evidence type="ECO:0000256" key="11">
    <source>
        <dbReference type="PROSITE-ProRule" id="PRU00409"/>
    </source>
</evidence>
<comment type="similarity">
    <text evidence="2">Belongs to the HMG-CoA lyase family.</text>
</comment>
<dbReference type="PROSITE" id="PS50979">
    <property type="entry name" value="BC"/>
    <property type="match status" value="1"/>
</dbReference>
<dbReference type="SUPFAM" id="SSF52440">
    <property type="entry name" value="PreATP-grasp domain"/>
    <property type="match status" value="1"/>
</dbReference>
<dbReference type="Gene3D" id="3.20.20.70">
    <property type="entry name" value="Aldolase class I"/>
    <property type="match status" value="1"/>
</dbReference>
<dbReference type="Pfam" id="PF00289">
    <property type="entry name" value="Biotin_carb_N"/>
    <property type="match status" value="1"/>
</dbReference>
<evidence type="ECO:0000256" key="2">
    <source>
        <dbReference type="ARBA" id="ARBA00009405"/>
    </source>
</evidence>
<dbReference type="Gene3D" id="3.30.470.20">
    <property type="entry name" value="ATP-grasp fold, B domain"/>
    <property type="match status" value="1"/>
</dbReference>
<dbReference type="GO" id="GO:0004419">
    <property type="term" value="F:hydroxymethylglutaryl-CoA lyase activity"/>
    <property type="evidence" value="ECO:0007669"/>
    <property type="project" value="UniProtKB-EC"/>
</dbReference>
<evidence type="ECO:0000313" key="16">
    <source>
        <dbReference type="EMBL" id="AFK54411.1"/>
    </source>
</evidence>
<dbReference type="EMBL" id="CP003236">
    <property type="protein sequence ID" value="AFK54411.1"/>
    <property type="molecule type" value="Genomic_DNA"/>
</dbReference>
<gene>
    <name evidence="16" type="ordered locus">TMO_2573</name>
</gene>
<dbReference type="FunFam" id="3.40.50.20:FF:000010">
    <property type="entry name" value="Propionyl-CoA carboxylase subunit alpha"/>
    <property type="match status" value="1"/>
</dbReference>
<dbReference type="GO" id="GO:0046872">
    <property type="term" value="F:metal ion binding"/>
    <property type="evidence" value="ECO:0007669"/>
    <property type="project" value="UniProtKB-KW"/>
</dbReference>
<evidence type="ECO:0000256" key="10">
    <source>
        <dbReference type="ARBA" id="ARBA00049877"/>
    </source>
</evidence>
<feature type="domain" description="Biotin carboxylation" evidence="14">
    <location>
        <begin position="1"/>
        <end position="450"/>
    </location>
</feature>
<dbReference type="InterPro" id="IPR013785">
    <property type="entry name" value="Aldolase_TIM"/>
</dbReference>
<dbReference type="FunFam" id="3.30.470.20:FF:000028">
    <property type="entry name" value="Methylcrotonoyl-CoA carboxylase subunit alpha, mitochondrial"/>
    <property type="match status" value="1"/>
</dbReference>
<evidence type="ECO:0000313" key="17">
    <source>
        <dbReference type="Proteomes" id="UP000005258"/>
    </source>
</evidence>
<feature type="compositionally biased region" description="Gly residues" evidence="12">
    <location>
        <begin position="598"/>
        <end position="621"/>
    </location>
</feature>
<evidence type="ECO:0000256" key="4">
    <source>
        <dbReference type="ARBA" id="ARBA00022598"/>
    </source>
</evidence>
<dbReference type="UniPathway" id="UPA00896">
    <property type="reaction ID" value="UER00863"/>
</dbReference>
<dbReference type="GO" id="GO:0005524">
    <property type="term" value="F:ATP binding"/>
    <property type="evidence" value="ECO:0007669"/>
    <property type="project" value="UniProtKB-UniRule"/>
</dbReference>
<evidence type="ECO:0000256" key="7">
    <source>
        <dbReference type="ARBA" id="ARBA00022840"/>
    </source>
</evidence>
<proteinExistence type="inferred from homology"/>